<proteinExistence type="predicted"/>
<name>A0A1X7V7R6_AMPQE</name>
<evidence type="ECO:0008006" key="2">
    <source>
        <dbReference type="Google" id="ProtNLM"/>
    </source>
</evidence>
<sequence>MFRTYRIALTADIEKASLNTSVAVSDRDVLRFLRITEENEAEYDIQVLRFTRVGFGVSSSPFLLNATIRKHVEGYSKGHSPMIAKFVNSFYVDNMVCGAEEEEEALELYQNSKELMKDGGLIFGSFLLILLNCRYKLMRKREVPEREQKRNLCQEHTREDPTTSERRAQGLGVLWDVCQDELVFNLNAIAREAMESEPTKRKVISIVSKFFDPLGICVS</sequence>
<dbReference type="InParanoid" id="A0A1X7V7R6"/>
<dbReference type="PANTHER" id="PTHR47331">
    <property type="entry name" value="PHD-TYPE DOMAIN-CONTAINING PROTEIN"/>
    <property type="match status" value="1"/>
</dbReference>
<accession>A0A1X7V7R6</accession>
<dbReference type="SUPFAM" id="SSF56672">
    <property type="entry name" value="DNA/RNA polymerases"/>
    <property type="match status" value="1"/>
</dbReference>
<evidence type="ECO:0000313" key="1">
    <source>
        <dbReference type="EnsemblMetazoa" id="Aqu2.1.36330_001"/>
    </source>
</evidence>
<organism evidence="1">
    <name type="scientific">Amphimedon queenslandica</name>
    <name type="common">Sponge</name>
    <dbReference type="NCBI Taxonomy" id="400682"/>
    <lineage>
        <taxon>Eukaryota</taxon>
        <taxon>Metazoa</taxon>
        <taxon>Porifera</taxon>
        <taxon>Demospongiae</taxon>
        <taxon>Heteroscleromorpha</taxon>
        <taxon>Haplosclerida</taxon>
        <taxon>Niphatidae</taxon>
        <taxon>Amphimedon</taxon>
    </lineage>
</organism>
<reference evidence="1" key="1">
    <citation type="submission" date="2017-05" db="UniProtKB">
        <authorList>
            <consortium name="EnsemblMetazoa"/>
        </authorList>
    </citation>
    <scope>IDENTIFICATION</scope>
</reference>
<dbReference type="InterPro" id="IPR043502">
    <property type="entry name" value="DNA/RNA_pol_sf"/>
</dbReference>
<dbReference type="EnsemblMetazoa" id="Aqu2.1.36330_001">
    <property type="protein sequence ID" value="Aqu2.1.36330_001"/>
    <property type="gene ID" value="Aqu2.1.36330"/>
</dbReference>
<protein>
    <recommendedName>
        <fullName evidence="2">Reverse transcriptase domain-containing protein</fullName>
    </recommendedName>
</protein>
<dbReference type="AlphaFoldDB" id="A0A1X7V7R6"/>